<dbReference type="SUPFAM" id="SSF48652">
    <property type="entry name" value="Tetraspanin"/>
    <property type="match status" value="1"/>
</dbReference>
<dbReference type="AlphaFoldDB" id="A0A2G8JEZ9"/>
<evidence type="ECO:0000313" key="7">
    <source>
        <dbReference type="EMBL" id="PIK34327.1"/>
    </source>
</evidence>
<dbReference type="Pfam" id="PF00335">
    <property type="entry name" value="Tetraspanin"/>
    <property type="match status" value="1"/>
</dbReference>
<feature type="transmembrane region" description="Helical" evidence="6">
    <location>
        <begin position="57"/>
        <end position="76"/>
    </location>
</feature>
<evidence type="ECO:0000256" key="3">
    <source>
        <dbReference type="ARBA" id="ARBA00022692"/>
    </source>
</evidence>
<dbReference type="InterPro" id="IPR018499">
    <property type="entry name" value="Tetraspanin/Peripherin"/>
</dbReference>
<feature type="transmembrane region" description="Helical" evidence="6">
    <location>
        <begin position="88"/>
        <end position="108"/>
    </location>
</feature>
<comment type="caution">
    <text evidence="7">The sequence shown here is derived from an EMBL/GenBank/DDBJ whole genome shotgun (WGS) entry which is preliminary data.</text>
</comment>
<dbReference type="Gene3D" id="1.10.1450.10">
    <property type="entry name" value="Tetraspanin"/>
    <property type="match status" value="1"/>
</dbReference>
<sequence>MVAGCGAKLSKLILFIFNFALWITSLALIGLGIWVLVSAAKFEAIFSEDNISLVGGIMLGVGVFAFFVGFCGCCGAMKESLCLLRMYFLFMGLIIVAEVTGGILAFVFKAGIEDSMTSGMTSAITNQYGQTSAATEAIDFVQKEFDCCGANNSGDYVGSQYELKHGLGSLPDSCCSPDTASGTCKFTSPTKYTEGCVAASINTIEDNVVIVGLVCFGFILVEIFAMVFVCCMTSAVKTNSYTNFA</sequence>
<comment type="similarity">
    <text evidence="2 6">Belongs to the tetraspanin (TM4SF) family.</text>
</comment>
<protein>
    <recommendedName>
        <fullName evidence="6">Tetraspanin</fullName>
    </recommendedName>
</protein>
<dbReference type="PANTHER" id="PTHR19282">
    <property type="entry name" value="TETRASPANIN"/>
    <property type="match status" value="1"/>
</dbReference>
<keyword evidence="5 6" id="KW-0472">Membrane</keyword>
<evidence type="ECO:0000256" key="5">
    <source>
        <dbReference type="ARBA" id="ARBA00023136"/>
    </source>
</evidence>
<evidence type="ECO:0000313" key="8">
    <source>
        <dbReference type="Proteomes" id="UP000230750"/>
    </source>
</evidence>
<evidence type="ECO:0000256" key="6">
    <source>
        <dbReference type="RuleBase" id="RU361218"/>
    </source>
</evidence>
<dbReference type="EMBL" id="MRZV01002213">
    <property type="protein sequence ID" value="PIK34327.1"/>
    <property type="molecule type" value="Genomic_DNA"/>
</dbReference>
<keyword evidence="3 6" id="KW-0812">Transmembrane</keyword>
<dbReference type="GO" id="GO:0005886">
    <property type="term" value="C:plasma membrane"/>
    <property type="evidence" value="ECO:0007669"/>
    <property type="project" value="TreeGrafter"/>
</dbReference>
<dbReference type="STRING" id="307972.A0A2G8JEZ9"/>
<name>A0A2G8JEZ9_STIJA</name>
<dbReference type="Proteomes" id="UP000230750">
    <property type="component" value="Unassembled WGS sequence"/>
</dbReference>
<evidence type="ECO:0000256" key="4">
    <source>
        <dbReference type="ARBA" id="ARBA00022989"/>
    </source>
</evidence>
<dbReference type="InterPro" id="IPR000301">
    <property type="entry name" value="Tetraspanin_animals"/>
</dbReference>
<gene>
    <name evidence="7" type="ORF">BSL78_28851</name>
</gene>
<accession>A0A2G8JEZ9</accession>
<comment type="subcellular location">
    <subcellularLocation>
        <location evidence="1 6">Membrane</location>
        <topology evidence="1 6">Multi-pass membrane protein</topology>
    </subcellularLocation>
</comment>
<dbReference type="InterPro" id="IPR008952">
    <property type="entry name" value="Tetraspanin_EC2_sf"/>
</dbReference>
<dbReference type="PRINTS" id="PR00259">
    <property type="entry name" value="TMFOUR"/>
</dbReference>
<evidence type="ECO:0000256" key="1">
    <source>
        <dbReference type="ARBA" id="ARBA00004141"/>
    </source>
</evidence>
<dbReference type="PANTHER" id="PTHR19282:SF519">
    <property type="entry name" value="TETRASPANIN"/>
    <property type="match status" value="1"/>
</dbReference>
<evidence type="ECO:0000256" key="2">
    <source>
        <dbReference type="ARBA" id="ARBA00006840"/>
    </source>
</evidence>
<feature type="transmembrane region" description="Helical" evidence="6">
    <location>
        <begin position="12"/>
        <end position="37"/>
    </location>
</feature>
<organism evidence="7 8">
    <name type="scientific">Stichopus japonicus</name>
    <name type="common">Sea cucumber</name>
    <dbReference type="NCBI Taxonomy" id="307972"/>
    <lineage>
        <taxon>Eukaryota</taxon>
        <taxon>Metazoa</taxon>
        <taxon>Echinodermata</taxon>
        <taxon>Eleutherozoa</taxon>
        <taxon>Echinozoa</taxon>
        <taxon>Holothuroidea</taxon>
        <taxon>Aspidochirotacea</taxon>
        <taxon>Aspidochirotida</taxon>
        <taxon>Stichopodidae</taxon>
        <taxon>Apostichopus</taxon>
    </lineage>
</organism>
<keyword evidence="8" id="KW-1185">Reference proteome</keyword>
<dbReference type="PIRSF" id="PIRSF002419">
    <property type="entry name" value="Tetraspanin"/>
    <property type="match status" value="1"/>
</dbReference>
<dbReference type="OrthoDB" id="5870230at2759"/>
<feature type="transmembrane region" description="Helical" evidence="6">
    <location>
        <begin position="208"/>
        <end position="231"/>
    </location>
</feature>
<reference evidence="7 8" key="1">
    <citation type="journal article" date="2017" name="PLoS Biol.">
        <title>The sea cucumber genome provides insights into morphological evolution and visceral regeneration.</title>
        <authorList>
            <person name="Zhang X."/>
            <person name="Sun L."/>
            <person name="Yuan J."/>
            <person name="Sun Y."/>
            <person name="Gao Y."/>
            <person name="Zhang L."/>
            <person name="Li S."/>
            <person name="Dai H."/>
            <person name="Hamel J.F."/>
            <person name="Liu C."/>
            <person name="Yu Y."/>
            <person name="Liu S."/>
            <person name="Lin W."/>
            <person name="Guo K."/>
            <person name="Jin S."/>
            <person name="Xu P."/>
            <person name="Storey K.B."/>
            <person name="Huan P."/>
            <person name="Zhang T."/>
            <person name="Zhou Y."/>
            <person name="Zhang J."/>
            <person name="Lin C."/>
            <person name="Li X."/>
            <person name="Xing L."/>
            <person name="Huo D."/>
            <person name="Sun M."/>
            <person name="Wang L."/>
            <person name="Mercier A."/>
            <person name="Li F."/>
            <person name="Yang H."/>
            <person name="Xiang J."/>
        </authorList>
    </citation>
    <scope>NUCLEOTIDE SEQUENCE [LARGE SCALE GENOMIC DNA]</scope>
    <source>
        <strain evidence="7">Shaxun</strain>
        <tissue evidence="7">Muscle</tissue>
    </source>
</reference>
<keyword evidence="4 6" id="KW-1133">Transmembrane helix</keyword>
<proteinExistence type="inferred from homology"/>